<evidence type="ECO:0000313" key="11">
    <source>
        <dbReference type="EMBL" id="ONH69979.1"/>
    </source>
</evidence>
<dbReference type="Pfam" id="PF22062">
    <property type="entry name" value="OB_DPOA2"/>
    <property type="match status" value="1"/>
</dbReference>
<dbReference type="VEuPathDB" id="FungiDB:BON22_0149"/>
<dbReference type="PIRSF" id="PIRSF018300">
    <property type="entry name" value="DNA_pol_alph_2"/>
    <property type="match status" value="1"/>
</dbReference>
<keyword evidence="4 6" id="KW-0235">DNA replication</keyword>
<dbReference type="PANTHER" id="PTHR23061">
    <property type="entry name" value="DNA POLYMERASE 2 ALPHA 70 KDA SUBUNIT"/>
    <property type="match status" value="1"/>
</dbReference>
<evidence type="ECO:0000256" key="1">
    <source>
        <dbReference type="ARBA" id="ARBA00004123"/>
    </source>
</evidence>
<comment type="similarity">
    <text evidence="2 6">Belongs to the DNA polymerase alpha subunit B family.</text>
</comment>
<evidence type="ECO:0000259" key="9">
    <source>
        <dbReference type="Pfam" id="PF22062"/>
    </source>
</evidence>
<organism evidence="10">
    <name type="scientific">Cyberlindnera fabianii</name>
    <name type="common">Yeast</name>
    <name type="synonym">Hansenula fabianii</name>
    <dbReference type="NCBI Taxonomy" id="36022"/>
    <lineage>
        <taxon>Eukaryota</taxon>
        <taxon>Fungi</taxon>
        <taxon>Dikarya</taxon>
        <taxon>Ascomycota</taxon>
        <taxon>Saccharomycotina</taxon>
        <taxon>Saccharomycetes</taxon>
        <taxon>Phaffomycetales</taxon>
        <taxon>Phaffomycetaceae</taxon>
        <taxon>Cyberlindnera</taxon>
    </lineage>
</organism>
<evidence type="ECO:0000256" key="7">
    <source>
        <dbReference type="SAM" id="MobiDB-lite"/>
    </source>
</evidence>
<feature type="region of interest" description="Disordered" evidence="7">
    <location>
        <begin position="103"/>
        <end position="157"/>
    </location>
</feature>
<dbReference type="Gene3D" id="3.60.21.60">
    <property type="match status" value="2"/>
</dbReference>
<gene>
    <name evidence="11" type="ORF">BON22_0149</name>
    <name evidence="10" type="ORF">CYFA0S_02e04280g</name>
</gene>
<feature type="compositionally biased region" description="Polar residues" evidence="7">
    <location>
        <begin position="118"/>
        <end position="157"/>
    </location>
</feature>
<dbReference type="InterPro" id="IPR007185">
    <property type="entry name" value="DNA_pol_a/d/e_bsu"/>
</dbReference>
<dbReference type="EMBL" id="MPUK01000001">
    <property type="protein sequence ID" value="ONH69979.1"/>
    <property type="molecule type" value="Genomic_DNA"/>
</dbReference>
<feature type="domain" description="DNA polymerase alpha subunit B OB" evidence="9">
    <location>
        <begin position="208"/>
        <end position="319"/>
    </location>
</feature>
<evidence type="ECO:0000313" key="12">
    <source>
        <dbReference type="Proteomes" id="UP000189513"/>
    </source>
</evidence>
<evidence type="ECO:0000259" key="8">
    <source>
        <dbReference type="Pfam" id="PF04042"/>
    </source>
</evidence>
<keyword evidence="12" id="KW-1185">Reference proteome</keyword>
<dbReference type="Proteomes" id="UP000189513">
    <property type="component" value="Unassembled WGS sequence"/>
</dbReference>
<name>A0A061ATF6_CYBFA</name>
<dbReference type="Pfam" id="PF04042">
    <property type="entry name" value="DNA_pol_E_B"/>
    <property type="match status" value="1"/>
</dbReference>
<dbReference type="PANTHER" id="PTHR23061:SF12">
    <property type="entry name" value="DNA POLYMERASE ALPHA SUBUNIT B"/>
    <property type="match status" value="1"/>
</dbReference>
<accession>A0A061ATF6</accession>
<evidence type="ECO:0000256" key="4">
    <source>
        <dbReference type="ARBA" id="ARBA00022705"/>
    </source>
</evidence>
<dbReference type="InterPro" id="IPR016722">
    <property type="entry name" value="DNA_pol_alpha_bsu"/>
</dbReference>
<reference evidence="12" key="2">
    <citation type="journal article" date="2017" name="Genome Announc.">
        <title>Genome sequences of Cyberlindnera fabianii 65, Pichia kudriavzevii 129, and Saccharomyces cerevisiae 131 isolated from fermented masau fruits in Zimbabwe.</title>
        <authorList>
            <person name="van Rijswijck I.M.H."/>
            <person name="Derks M.F.L."/>
            <person name="Abee T."/>
            <person name="de Ridder D."/>
            <person name="Smid E.J."/>
        </authorList>
    </citation>
    <scope>NUCLEOTIDE SEQUENCE [LARGE SCALE GENOMIC DNA]</scope>
    <source>
        <strain evidence="12">65</strain>
    </source>
</reference>
<comment type="function">
    <text evidence="6">Accessory subunit of the DNA polymerase alpha complex (also known as the alpha DNA polymerase-primase complex) which plays an essential role in the initiation of DNA synthesis.</text>
</comment>
<evidence type="ECO:0000256" key="3">
    <source>
        <dbReference type="ARBA" id="ARBA00018596"/>
    </source>
</evidence>
<dbReference type="OMA" id="PFLDIEH"/>
<sequence length="633" mass="70908">MTTSDNLVAKFGPSVNEPALIAALEQIMKIFSMSVDELHINWESYVFSKHDGAKVQYTVDKFNALQSYIQEKLEKKKDKSNVPSTIKTRKIVNFDNGSPFSTPLLKKKKLDTPRKLVSPSSHKTTPHSAEQSPSTNFTTPSANTTISTPVKTDSPSTRAPFQVIESINSSLPDVFFDDFTNPVKIGANFDPKKYTFRTMRQKLLEAADVLDEHIDSFAQIVQSHYNIPEADFGNPSIQSQNQIIAVGRIVPDNPQYKETDILNELSLALETSRLGGIGKRVSLDLSQLENYALFPGQIVCMKGKNPSGEVFKVDEIVELPYLGAPVSSRDELEESSDLKFMIVNGPYTSLNDLDYSNLEELVRKINSDYKPHVVVMFGPFVDITHPLISQGIDIEVENEGKTIKPKTLTEVFKYVVTPILKKINQATQVILIPSLKDATTKHAAYPQDSFDKKSLGLGKNIKCFPNPSMFQLNEVNIGVSNNDIFKDLKDVMKGPLITSNRFERVSEHVIQQRRFYPSFPGSSRERKTKINGEEVIETLPGSNLDVPYLGLAEFTEIVPDILIIPSELRFFAKVVKNVLVINPGAFMQFNNKGTIANVSLKKADCDQLTRVEGAEDMFIHDIWKRARVDIIKI</sequence>
<feature type="domain" description="DNA polymerase alpha/delta/epsilon subunit B" evidence="8">
    <location>
        <begin position="340"/>
        <end position="573"/>
    </location>
</feature>
<comment type="subcellular location">
    <subcellularLocation>
        <location evidence="1 6">Nucleus</location>
    </subcellularLocation>
</comment>
<dbReference type="InterPro" id="IPR054300">
    <property type="entry name" value="OB_DPOA2"/>
</dbReference>
<evidence type="ECO:0000256" key="5">
    <source>
        <dbReference type="ARBA" id="ARBA00023242"/>
    </source>
</evidence>
<dbReference type="OrthoDB" id="336885at2759"/>
<proteinExistence type="inferred from homology"/>
<evidence type="ECO:0000256" key="2">
    <source>
        <dbReference type="ARBA" id="ARBA00007299"/>
    </source>
</evidence>
<dbReference type="STRING" id="36022.A0A061ATF6"/>
<protein>
    <recommendedName>
        <fullName evidence="3 6">DNA polymerase alpha subunit B</fullName>
    </recommendedName>
</protein>
<evidence type="ECO:0000313" key="10">
    <source>
        <dbReference type="EMBL" id="CDR38664.1"/>
    </source>
</evidence>
<dbReference type="GO" id="GO:0003677">
    <property type="term" value="F:DNA binding"/>
    <property type="evidence" value="ECO:0007669"/>
    <property type="project" value="InterPro"/>
</dbReference>
<dbReference type="GO" id="GO:0005658">
    <property type="term" value="C:alpha DNA polymerase:primase complex"/>
    <property type="evidence" value="ECO:0007669"/>
    <property type="project" value="TreeGrafter"/>
</dbReference>
<dbReference type="EMBL" id="LK052887">
    <property type="protein sequence ID" value="CDR38664.1"/>
    <property type="molecule type" value="Genomic_DNA"/>
</dbReference>
<reference evidence="10" key="1">
    <citation type="journal article" date="2014" name="Genome Announc.">
        <title>Genome sequence of the yeast Cyberlindnera fabianii (Hansenula fabianii).</title>
        <authorList>
            <person name="Freel K.C."/>
            <person name="Sarilar V."/>
            <person name="Neuveglise C."/>
            <person name="Devillers H."/>
            <person name="Friedrich A."/>
            <person name="Schacherer J."/>
        </authorList>
    </citation>
    <scope>NUCLEOTIDE SEQUENCE</scope>
    <source>
        <strain evidence="10">YJS4271</strain>
    </source>
</reference>
<evidence type="ECO:0000256" key="6">
    <source>
        <dbReference type="PIRNR" id="PIRNR018300"/>
    </source>
</evidence>
<dbReference type="AlphaFoldDB" id="A0A061ATF6"/>
<dbReference type="GO" id="GO:0006270">
    <property type="term" value="P:DNA replication initiation"/>
    <property type="evidence" value="ECO:0007669"/>
    <property type="project" value="TreeGrafter"/>
</dbReference>
<reference evidence="11" key="3">
    <citation type="submission" date="2017-01" db="EMBL/GenBank/DDBJ databases">
        <authorList>
            <person name="Mah S.A."/>
            <person name="Swanson W.J."/>
            <person name="Moy G.W."/>
            <person name="Vacquier V.D."/>
        </authorList>
    </citation>
    <scope>NUCLEOTIDE SEQUENCE [LARGE SCALE GENOMIC DNA]</scope>
    <source>
        <strain evidence="11">65</strain>
    </source>
</reference>
<keyword evidence="5 6" id="KW-0539">Nucleus</keyword>